<comment type="caution">
    <text evidence="9">The sequence shown here is derived from an EMBL/GenBank/DDBJ whole genome shotgun (WGS) entry which is preliminary data.</text>
</comment>
<evidence type="ECO:0000256" key="2">
    <source>
        <dbReference type="ARBA" id="ARBA00023015"/>
    </source>
</evidence>
<name>A0AAP0H424_9ASTR</name>
<dbReference type="InterPro" id="IPR045865">
    <property type="entry name" value="ACT-like_dom_sf"/>
</dbReference>
<dbReference type="InterPro" id="IPR011598">
    <property type="entry name" value="bHLH_dom"/>
</dbReference>
<gene>
    <name evidence="9" type="ORF">SSX86_010090</name>
</gene>
<dbReference type="InterPro" id="IPR045847">
    <property type="entry name" value="AIG1-like"/>
</dbReference>
<keyword evidence="3" id="KW-0238">DNA-binding</keyword>
<organism evidence="9 10">
    <name type="scientific">Deinandra increscens subsp. villosa</name>
    <dbReference type="NCBI Taxonomy" id="3103831"/>
    <lineage>
        <taxon>Eukaryota</taxon>
        <taxon>Viridiplantae</taxon>
        <taxon>Streptophyta</taxon>
        <taxon>Embryophyta</taxon>
        <taxon>Tracheophyta</taxon>
        <taxon>Spermatophyta</taxon>
        <taxon>Magnoliopsida</taxon>
        <taxon>eudicotyledons</taxon>
        <taxon>Gunneridae</taxon>
        <taxon>Pentapetalae</taxon>
        <taxon>asterids</taxon>
        <taxon>campanulids</taxon>
        <taxon>Asterales</taxon>
        <taxon>Asteraceae</taxon>
        <taxon>Asteroideae</taxon>
        <taxon>Heliantheae alliance</taxon>
        <taxon>Madieae</taxon>
        <taxon>Madiinae</taxon>
        <taxon>Deinandra</taxon>
    </lineage>
</organism>
<dbReference type="GO" id="GO:0003700">
    <property type="term" value="F:DNA-binding transcription factor activity"/>
    <property type="evidence" value="ECO:0007669"/>
    <property type="project" value="InterPro"/>
</dbReference>
<evidence type="ECO:0000313" key="10">
    <source>
        <dbReference type="Proteomes" id="UP001408789"/>
    </source>
</evidence>
<dbReference type="PROSITE" id="PS50888">
    <property type="entry name" value="BHLH"/>
    <property type="match status" value="1"/>
</dbReference>
<keyword evidence="10" id="KW-1185">Reference proteome</keyword>
<evidence type="ECO:0000256" key="4">
    <source>
        <dbReference type="ARBA" id="ARBA00023163"/>
    </source>
</evidence>
<evidence type="ECO:0000256" key="1">
    <source>
        <dbReference type="ARBA" id="ARBA00004123"/>
    </source>
</evidence>
<keyword evidence="2" id="KW-0805">Transcription regulation</keyword>
<dbReference type="Gene3D" id="4.10.280.10">
    <property type="entry name" value="Helix-loop-helix DNA-binding domain"/>
    <property type="match status" value="1"/>
</dbReference>
<dbReference type="Proteomes" id="UP001408789">
    <property type="component" value="Unassembled WGS sequence"/>
</dbReference>
<proteinExistence type="predicted"/>
<dbReference type="SMART" id="SM00353">
    <property type="entry name" value="HLH"/>
    <property type="match status" value="1"/>
</dbReference>
<keyword evidence="5" id="KW-0539">Nucleus</keyword>
<feature type="domain" description="BHLH" evidence="7">
    <location>
        <begin position="53"/>
        <end position="102"/>
    </location>
</feature>
<dbReference type="GO" id="GO:0005634">
    <property type="term" value="C:nucleus"/>
    <property type="evidence" value="ECO:0007669"/>
    <property type="project" value="UniProtKB-SubCell"/>
</dbReference>
<dbReference type="Pfam" id="PF00010">
    <property type="entry name" value="HLH"/>
    <property type="match status" value="1"/>
</dbReference>
<dbReference type="PANTHER" id="PTHR45844:SF16">
    <property type="entry name" value="TRANSCRIPTION FACTOR BHLH30-LIKE"/>
    <property type="match status" value="1"/>
</dbReference>
<keyword evidence="4" id="KW-0804">Transcription</keyword>
<dbReference type="InterPro" id="IPR002912">
    <property type="entry name" value="ACT_dom"/>
</dbReference>
<sequence length="245" mass="27375">MMQFLPTHNHGYEFSDCSSIIRNLVYDHGTGGGGGGDLSANTEAEEAEAKAAAACNRHSEAERRRRKRINGHLATLRSILPSTVKADKASLLAEVVRQVKELKKKAAELESTFTDQSDDTLQNYECYMIPSENDELELTYIGEDSSTKKIMIKVRICCEDRPELIMELTRALGSVRVKLVRTEIGTLGGRIKCVLWVQVSSVTKDQGLHELRRALKVVTDRASFSDLPRNKRPRESDCVRPVLIS</sequence>
<evidence type="ECO:0008006" key="11">
    <source>
        <dbReference type="Google" id="ProtNLM"/>
    </source>
</evidence>
<protein>
    <recommendedName>
        <fullName evidence="11">BHLH domain-containing protein</fullName>
    </recommendedName>
</protein>
<dbReference type="PANTHER" id="PTHR45844">
    <property type="entry name" value="TRANSCRIPTION FACTOR BHLH30"/>
    <property type="match status" value="1"/>
</dbReference>
<dbReference type="AlphaFoldDB" id="A0AAP0H424"/>
<feature type="domain" description="ACT" evidence="8">
    <location>
        <begin position="153"/>
        <end position="232"/>
    </location>
</feature>
<dbReference type="SUPFAM" id="SSF47459">
    <property type="entry name" value="HLH, helix-loop-helix DNA-binding domain"/>
    <property type="match status" value="1"/>
</dbReference>
<evidence type="ECO:0000256" key="3">
    <source>
        <dbReference type="ARBA" id="ARBA00023125"/>
    </source>
</evidence>
<reference evidence="9 10" key="1">
    <citation type="submission" date="2024-04" db="EMBL/GenBank/DDBJ databases">
        <title>The reference genome of an endangered Asteraceae, Deinandra increscens subsp. villosa, native to the Central Coast of California.</title>
        <authorList>
            <person name="Guilliams M."/>
            <person name="Hasenstab-Lehman K."/>
            <person name="Meyer R."/>
            <person name="Mcevoy S."/>
        </authorList>
    </citation>
    <scope>NUCLEOTIDE SEQUENCE [LARGE SCALE GENOMIC DNA]</scope>
    <source>
        <tissue evidence="9">Leaf</tissue>
    </source>
</reference>
<evidence type="ECO:0000259" key="8">
    <source>
        <dbReference type="PROSITE" id="PS51671"/>
    </source>
</evidence>
<evidence type="ECO:0000256" key="6">
    <source>
        <dbReference type="SAM" id="Coils"/>
    </source>
</evidence>
<dbReference type="SUPFAM" id="SSF55021">
    <property type="entry name" value="ACT-like"/>
    <property type="match status" value="1"/>
</dbReference>
<dbReference type="PROSITE" id="PS51671">
    <property type="entry name" value="ACT"/>
    <property type="match status" value="1"/>
</dbReference>
<dbReference type="GO" id="GO:0046983">
    <property type="term" value="F:protein dimerization activity"/>
    <property type="evidence" value="ECO:0007669"/>
    <property type="project" value="InterPro"/>
</dbReference>
<dbReference type="InterPro" id="IPR036638">
    <property type="entry name" value="HLH_DNA-bd_sf"/>
</dbReference>
<evidence type="ECO:0000259" key="7">
    <source>
        <dbReference type="PROSITE" id="PS50888"/>
    </source>
</evidence>
<dbReference type="EMBL" id="JBCNJP010000011">
    <property type="protein sequence ID" value="KAK9071521.1"/>
    <property type="molecule type" value="Genomic_DNA"/>
</dbReference>
<accession>A0AAP0H424</accession>
<evidence type="ECO:0000256" key="5">
    <source>
        <dbReference type="ARBA" id="ARBA00023242"/>
    </source>
</evidence>
<comment type="subcellular location">
    <subcellularLocation>
        <location evidence="1">Nucleus</location>
    </subcellularLocation>
</comment>
<evidence type="ECO:0000313" key="9">
    <source>
        <dbReference type="EMBL" id="KAK9071521.1"/>
    </source>
</evidence>
<feature type="coiled-coil region" evidence="6">
    <location>
        <begin position="92"/>
        <end position="119"/>
    </location>
</feature>
<keyword evidence="6" id="KW-0175">Coiled coil</keyword>
<dbReference type="GO" id="GO:0003677">
    <property type="term" value="F:DNA binding"/>
    <property type="evidence" value="ECO:0007669"/>
    <property type="project" value="UniProtKB-KW"/>
</dbReference>